<protein>
    <submittedName>
        <fullName evidence="2">Uncharacterized protein</fullName>
    </submittedName>
</protein>
<name>A0A6J5N979_9CAUD</name>
<feature type="coiled-coil region" evidence="1">
    <location>
        <begin position="103"/>
        <end position="130"/>
    </location>
</feature>
<sequence length="163" mass="18182">MKNSFLKSLVEFVFQAKVALSEVTLEDGTMVEIDEETMVASKMLEDGSMEVLAEGTYKLMDGSELVVGPNGVVEPQVSAPVEVPAEEIVAEEVVTEQFTLENKIALESQVSELTSKFEELNAKYEELLKTSVEKFKSVERVISEKPLTKLEAVKKQLTEKYKK</sequence>
<evidence type="ECO:0000256" key="1">
    <source>
        <dbReference type="SAM" id="Coils"/>
    </source>
</evidence>
<dbReference type="EMBL" id="LR796618">
    <property type="protein sequence ID" value="CAB4154586.1"/>
    <property type="molecule type" value="Genomic_DNA"/>
</dbReference>
<reference evidence="2" key="1">
    <citation type="submission" date="2020-04" db="EMBL/GenBank/DDBJ databases">
        <authorList>
            <person name="Chiriac C."/>
            <person name="Salcher M."/>
            <person name="Ghai R."/>
            <person name="Kavagutti S V."/>
        </authorList>
    </citation>
    <scope>NUCLEOTIDE SEQUENCE</scope>
</reference>
<gene>
    <name evidence="2" type="ORF">UFOVP648_17</name>
</gene>
<accession>A0A6J5N979</accession>
<keyword evidence="1" id="KW-0175">Coiled coil</keyword>
<evidence type="ECO:0000313" key="2">
    <source>
        <dbReference type="EMBL" id="CAB4154586.1"/>
    </source>
</evidence>
<proteinExistence type="predicted"/>
<organism evidence="2">
    <name type="scientific">uncultured Caudovirales phage</name>
    <dbReference type="NCBI Taxonomy" id="2100421"/>
    <lineage>
        <taxon>Viruses</taxon>
        <taxon>Duplodnaviria</taxon>
        <taxon>Heunggongvirae</taxon>
        <taxon>Uroviricota</taxon>
        <taxon>Caudoviricetes</taxon>
        <taxon>Peduoviridae</taxon>
        <taxon>Maltschvirus</taxon>
        <taxon>Maltschvirus maltsch</taxon>
    </lineage>
</organism>